<feature type="transmembrane region" description="Helical" evidence="1">
    <location>
        <begin position="209"/>
        <end position="225"/>
    </location>
</feature>
<protein>
    <submittedName>
        <fullName evidence="3">Acyltransferase</fullName>
    </submittedName>
</protein>
<keyword evidence="3" id="KW-0012">Acyltransferase</keyword>
<keyword evidence="1" id="KW-0812">Transmembrane</keyword>
<feature type="transmembrane region" description="Helical" evidence="1">
    <location>
        <begin position="133"/>
        <end position="151"/>
    </location>
</feature>
<feature type="transmembrane region" description="Helical" evidence="1">
    <location>
        <begin position="231"/>
        <end position="251"/>
    </location>
</feature>
<feature type="transmembrane region" description="Helical" evidence="1">
    <location>
        <begin position="263"/>
        <end position="283"/>
    </location>
</feature>
<feature type="transmembrane region" description="Helical" evidence="1">
    <location>
        <begin position="158"/>
        <end position="176"/>
    </location>
</feature>
<evidence type="ECO:0000256" key="1">
    <source>
        <dbReference type="SAM" id="Phobius"/>
    </source>
</evidence>
<comment type="caution">
    <text evidence="3">The sequence shown here is derived from an EMBL/GenBank/DDBJ whole genome shotgun (WGS) entry which is preliminary data.</text>
</comment>
<keyword evidence="4" id="KW-1185">Reference proteome</keyword>
<feature type="transmembrane region" description="Helical" evidence="1">
    <location>
        <begin position="182"/>
        <end position="202"/>
    </location>
</feature>
<keyword evidence="1" id="KW-0472">Membrane</keyword>
<dbReference type="PANTHER" id="PTHR23028">
    <property type="entry name" value="ACETYLTRANSFERASE"/>
    <property type="match status" value="1"/>
</dbReference>
<dbReference type="Proteomes" id="UP000621670">
    <property type="component" value="Unassembled WGS sequence"/>
</dbReference>
<feature type="transmembrane region" description="Helical" evidence="1">
    <location>
        <begin position="12"/>
        <end position="31"/>
    </location>
</feature>
<keyword evidence="3" id="KW-0808">Transferase</keyword>
<organism evidence="3 4">
    <name type="scientific">Flavobacterium turcicum</name>
    <dbReference type="NCBI Taxonomy" id="2764718"/>
    <lineage>
        <taxon>Bacteria</taxon>
        <taxon>Pseudomonadati</taxon>
        <taxon>Bacteroidota</taxon>
        <taxon>Flavobacteriia</taxon>
        <taxon>Flavobacteriales</taxon>
        <taxon>Flavobacteriaceae</taxon>
        <taxon>Flavobacterium</taxon>
    </lineage>
</organism>
<accession>A0ABR7JI97</accession>
<evidence type="ECO:0000313" key="3">
    <source>
        <dbReference type="EMBL" id="MBC5864223.1"/>
    </source>
</evidence>
<dbReference type="PANTHER" id="PTHR23028:SF131">
    <property type="entry name" value="BLR2367 PROTEIN"/>
    <property type="match status" value="1"/>
</dbReference>
<feature type="transmembrane region" description="Helical" evidence="1">
    <location>
        <begin position="51"/>
        <end position="70"/>
    </location>
</feature>
<keyword evidence="1" id="KW-1133">Transmembrane helix</keyword>
<dbReference type="EMBL" id="JACRUM010000007">
    <property type="protein sequence ID" value="MBC5864223.1"/>
    <property type="molecule type" value="Genomic_DNA"/>
</dbReference>
<dbReference type="Pfam" id="PF01757">
    <property type="entry name" value="Acyl_transf_3"/>
    <property type="match status" value="1"/>
</dbReference>
<proteinExistence type="predicted"/>
<dbReference type="InterPro" id="IPR050879">
    <property type="entry name" value="Acyltransferase_3"/>
</dbReference>
<evidence type="ECO:0000313" key="4">
    <source>
        <dbReference type="Proteomes" id="UP000621670"/>
    </source>
</evidence>
<gene>
    <name evidence="3" type="ORF">H8R26_12395</name>
</gene>
<sequence length="320" mass="37584">MMSKSTRIPELEALRGVAAISVLYFHYTFFFRSQLNYDFNPFFDFKYGHHGVELFFMISGFVIFMSLETIKSVKEFLYKRFIRLYPTYWICLSITLFVLLFNNTDSFQVAPVEKILNVLMFHGLFYISNVDGSYWSLLHELLFYALMITLWKLSLLQKIELICLLWLALMYAAFLRPSIIDIVLNLKFGVFFIIGILFNLLYQNNKNRIAQIILVIALVSVFVIQRNLEVFLFTCFFASVFYLLIYNKLSFLNTPILIFLGKVSYPLYLIHQTVGFILIYNLMKAGLPHFGSILVTMAFVIGLSFLIYEYLEKPILKKFK</sequence>
<evidence type="ECO:0000259" key="2">
    <source>
        <dbReference type="Pfam" id="PF01757"/>
    </source>
</evidence>
<dbReference type="RefSeq" id="WP_166138275.1">
    <property type="nucleotide sequence ID" value="NZ_JAAOBY010000008.1"/>
</dbReference>
<reference evidence="3 4" key="1">
    <citation type="submission" date="2020-08" db="EMBL/GenBank/DDBJ databases">
        <title>Description of novel Flavobacterium F-400 isolate.</title>
        <authorList>
            <person name="Saticioglu I."/>
            <person name="Duman M."/>
            <person name="Altun S."/>
        </authorList>
    </citation>
    <scope>NUCLEOTIDE SEQUENCE [LARGE SCALE GENOMIC DNA]</scope>
    <source>
        <strain evidence="3 4">F-400</strain>
    </source>
</reference>
<dbReference type="InterPro" id="IPR002656">
    <property type="entry name" value="Acyl_transf_3_dom"/>
</dbReference>
<dbReference type="GO" id="GO:0016746">
    <property type="term" value="F:acyltransferase activity"/>
    <property type="evidence" value="ECO:0007669"/>
    <property type="project" value="UniProtKB-KW"/>
</dbReference>
<feature type="transmembrane region" description="Helical" evidence="1">
    <location>
        <begin position="289"/>
        <end position="311"/>
    </location>
</feature>
<feature type="domain" description="Acyltransferase 3" evidence="2">
    <location>
        <begin position="9"/>
        <end position="308"/>
    </location>
</feature>
<name>A0ABR7JI97_9FLAO</name>
<feature type="transmembrane region" description="Helical" evidence="1">
    <location>
        <begin position="82"/>
        <end position="101"/>
    </location>
</feature>